<keyword evidence="7 12" id="KW-0472">Membrane</keyword>
<feature type="transmembrane region" description="Helical" evidence="12">
    <location>
        <begin position="800"/>
        <end position="819"/>
    </location>
</feature>
<evidence type="ECO:0000256" key="10">
    <source>
        <dbReference type="ARBA" id="ARBA00068721"/>
    </source>
</evidence>
<keyword evidence="2" id="KW-0328">Glycosyltransferase</keyword>
<dbReference type="PANTHER" id="PTHR43867">
    <property type="entry name" value="CELLULOSE SYNTHASE CATALYTIC SUBUNIT A [UDP-FORMING]"/>
    <property type="match status" value="1"/>
</dbReference>
<protein>
    <recommendedName>
        <fullName evidence="10">Beta-monoglucosyldiacylglycerol synthase</fullName>
        <ecNumber evidence="9">2.4.1.336</ecNumber>
    </recommendedName>
    <alternativeName>
        <fullName evidence="11">UDP-glucose:1,2-diacylglycerol 3-beta-D-glucosyltransferase</fullName>
    </alternativeName>
</protein>
<keyword evidence="14" id="KW-1185">Reference proteome</keyword>
<reference evidence="14" key="1">
    <citation type="submission" date="2017-06" db="EMBL/GenBank/DDBJ databases">
        <authorList>
            <person name="Varghese N."/>
            <person name="Submissions S."/>
        </authorList>
    </citation>
    <scope>NUCLEOTIDE SEQUENCE [LARGE SCALE GENOMIC DNA]</scope>
    <source>
        <strain evidence="14">CIP 108523</strain>
    </source>
</reference>
<dbReference type="AlphaFoldDB" id="A0A239CA77"/>
<gene>
    <name evidence="13" type="ORF">SAMN05216255_1595</name>
</gene>
<feature type="transmembrane region" description="Helical" evidence="12">
    <location>
        <begin position="312"/>
        <end position="332"/>
    </location>
</feature>
<evidence type="ECO:0000313" key="13">
    <source>
        <dbReference type="EMBL" id="SNS17107.1"/>
    </source>
</evidence>
<dbReference type="Gene3D" id="3.90.550.10">
    <property type="entry name" value="Spore Coat Polysaccharide Biosynthesis Protein SpsA, Chain A"/>
    <property type="match status" value="1"/>
</dbReference>
<feature type="transmembrane region" description="Helical" evidence="12">
    <location>
        <begin position="344"/>
        <end position="361"/>
    </location>
</feature>
<feature type="transmembrane region" description="Helical" evidence="12">
    <location>
        <begin position="715"/>
        <end position="737"/>
    </location>
</feature>
<dbReference type="SUPFAM" id="SSF53448">
    <property type="entry name" value="Nucleotide-diphospho-sugar transferases"/>
    <property type="match status" value="1"/>
</dbReference>
<feature type="transmembrane region" description="Helical" evidence="12">
    <location>
        <begin position="826"/>
        <end position="847"/>
    </location>
</feature>
<keyword evidence="4 12" id="KW-0812">Transmembrane</keyword>
<evidence type="ECO:0000256" key="11">
    <source>
        <dbReference type="ARBA" id="ARBA00078564"/>
    </source>
</evidence>
<evidence type="ECO:0000313" key="14">
    <source>
        <dbReference type="Proteomes" id="UP000242915"/>
    </source>
</evidence>
<evidence type="ECO:0000256" key="4">
    <source>
        <dbReference type="ARBA" id="ARBA00022692"/>
    </source>
</evidence>
<dbReference type="GO" id="GO:0005886">
    <property type="term" value="C:plasma membrane"/>
    <property type="evidence" value="ECO:0007669"/>
    <property type="project" value="TreeGrafter"/>
</dbReference>
<dbReference type="EC" id="2.4.1.336" evidence="9"/>
<keyword evidence="3" id="KW-0808">Transferase</keyword>
<accession>A0A239CA77</accession>
<evidence type="ECO:0000256" key="12">
    <source>
        <dbReference type="SAM" id="Phobius"/>
    </source>
</evidence>
<dbReference type="PANTHER" id="PTHR43867:SF4">
    <property type="entry name" value="BETA-(1-3)-GLUCOSYL TRANSFERASE"/>
    <property type="match status" value="1"/>
</dbReference>
<evidence type="ECO:0000256" key="9">
    <source>
        <dbReference type="ARBA" id="ARBA00066964"/>
    </source>
</evidence>
<organism evidence="13 14">
    <name type="scientific">Pseudomonas segetis</name>
    <dbReference type="NCBI Taxonomy" id="298908"/>
    <lineage>
        <taxon>Bacteria</taxon>
        <taxon>Pseudomonadati</taxon>
        <taxon>Pseudomonadota</taxon>
        <taxon>Gammaproteobacteria</taxon>
        <taxon>Pseudomonadales</taxon>
        <taxon>Pseudomonadaceae</taxon>
        <taxon>Pseudomonas</taxon>
    </lineage>
</organism>
<evidence type="ECO:0000256" key="8">
    <source>
        <dbReference type="ARBA" id="ARBA00053004"/>
    </source>
</evidence>
<feature type="transmembrane region" description="Helical" evidence="12">
    <location>
        <begin position="749"/>
        <end position="771"/>
    </location>
</feature>
<sequence length="866" mass="97147">MSSRIFGINLVVVLAIAALFSGFWALYNLPVAAPDWPDQVAGYSFSPFRQGQTPQNNIYPSDEEITQDLELLSKQTDNIRTYSVDGALSHIPRLAEEFGLRVTLGVWISNDEERNEREIAKAIELANTSRSVVRVLVGNEALFRRETTTKKLIEYLDRVRAGVKVPVSTSEQWHIWEDHPELAEHVDLIAAHVLPYWEFVPMEDSTQFVLDRARDLKKLFPKKPLLLSEVGWPSNGRMRGGADASQADQAIYLRTLVNTLNAKGYNYFVIEAFDQTWKISDEGSVGAYWGVYNLDRQPKFNFTGPVVAIPQWRLLAIGSVVMALLSLALLLIDGSSLRQRGRTFLTFVAFAGGSALVWIGYDYSQQYSTWFSLTVGILLGIGAIGVFIVLLTEAHELAEAAWVRARRRPFQPVMGDSEYRPKVSIHVPCYNEPPEMVKQTLDALANLDYPDYEVIIIDNNTKDPAVWEPVQAYCEQLGPRFRFFHKAPIAGFKGGALNYILPFTAPDVEVIAVIDSDYCVDPNWLKHMVPHFADPQIAVVQSPQDYRDGNTSTFKKLCYAEYKGFFHIGMVTRNDRNAIIQHGTMTMIRRTVMDELKWADWTICEDAELGLRVFKKGYSAAYAHNSFGKGLMPDTFIDYKKQRFRWAYGAIQIMKGHARSLFLGKDSSLKRGQRYHFIAGWLPWVADGLNIFFTVGALLWSAAMIIVPQRVDPPLLIFAIPPLALFVFKLGKIVFLYQRAVGVNLKDAFCAAVAGLALSHTIAKAVLYGLFTTTIPFFRTPKMRSSHGFLVALAEAREEVFIMLLLWGAVVGISIAQGLPSADVKFWIATLLVQSLPYLAAVIMAMLSSLPKPAEPQVEIDAETVS</sequence>
<dbReference type="GO" id="GO:0016758">
    <property type="term" value="F:hexosyltransferase activity"/>
    <property type="evidence" value="ECO:0007669"/>
    <property type="project" value="TreeGrafter"/>
</dbReference>
<evidence type="ECO:0000256" key="7">
    <source>
        <dbReference type="ARBA" id="ARBA00023136"/>
    </source>
</evidence>
<comment type="subcellular location">
    <subcellularLocation>
        <location evidence="1">Membrane</location>
        <topology evidence="1">Multi-pass membrane protein</topology>
    </subcellularLocation>
</comment>
<dbReference type="InterPro" id="IPR017853">
    <property type="entry name" value="GH"/>
</dbReference>
<feature type="transmembrane region" description="Helical" evidence="12">
    <location>
        <begin position="7"/>
        <end position="27"/>
    </location>
</feature>
<feature type="transmembrane region" description="Helical" evidence="12">
    <location>
        <begin position="367"/>
        <end position="391"/>
    </location>
</feature>
<dbReference type="InterPro" id="IPR050321">
    <property type="entry name" value="Glycosyltr_2/OpgH_subfam"/>
</dbReference>
<dbReference type="EMBL" id="FZOG01000002">
    <property type="protein sequence ID" value="SNS17107.1"/>
    <property type="molecule type" value="Genomic_DNA"/>
</dbReference>
<proteinExistence type="predicted"/>
<feature type="transmembrane region" description="Helical" evidence="12">
    <location>
        <begin position="677"/>
        <end position="703"/>
    </location>
</feature>
<evidence type="ECO:0000256" key="2">
    <source>
        <dbReference type="ARBA" id="ARBA00022676"/>
    </source>
</evidence>
<dbReference type="SUPFAM" id="SSF51445">
    <property type="entry name" value="(Trans)glycosidases"/>
    <property type="match status" value="1"/>
</dbReference>
<keyword evidence="6 12" id="KW-1133">Transmembrane helix</keyword>
<name>A0A239CA77_9PSED</name>
<evidence type="ECO:0000256" key="6">
    <source>
        <dbReference type="ARBA" id="ARBA00022989"/>
    </source>
</evidence>
<evidence type="ECO:0000256" key="5">
    <source>
        <dbReference type="ARBA" id="ARBA00022842"/>
    </source>
</evidence>
<evidence type="ECO:0000256" key="3">
    <source>
        <dbReference type="ARBA" id="ARBA00022679"/>
    </source>
</evidence>
<comment type="catalytic activity">
    <reaction evidence="8">
        <text>a 1,2-diacyl-sn-glycerol + UDP-alpha-D-glucose = a 1,2-diacyl-3-O-(beta-D-glucopyranosyl)-sn-glycerol + UDP + H(+)</text>
        <dbReference type="Rhea" id="RHEA:17285"/>
        <dbReference type="ChEBI" id="CHEBI:15378"/>
        <dbReference type="ChEBI" id="CHEBI:17815"/>
        <dbReference type="ChEBI" id="CHEBI:58223"/>
        <dbReference type="ChEBI" id="CHEBI:58885"/>
        <dbReference type="ChEBI" id="CHEBI:75799"/>
        <dbReference type="EC" id="2.4.1.336"/>
    </reaction>
</comment>
<dbReference type="Gene3D" id="3.20.20.80">
    <property type="entry name" value="Glycosidases"/>
    <property type="match status" value="1"/>
</dbReference>
<dbReference type="InterPro" id="IPR029044">
    <property type="entry name" value="Nucleotide-diphossugar_trans"/>
</dbReference>
<dbReference type="Pfam" id="PF13641">
    <property type="entry name" value="Glyco_tranf_2_3"/>
    <property type="match status" value="1"/>
</dbReference>
<evidence type="ECO:0000256" key="1">
    <source>
        <dbReference type="ARBA" id="ARBA00004141"/>
    </source>
</evidence>
<dbReference type="FunFam" id="3.90.550.10:FF:000164">
    <property type="entry name" value="Beta-(1-3)-glucosyl transferase"/>
    <property type="match status" value="1"/>
</dbReference>
<dbReference type="Proteomes" id="UP000242915">
    <property type="component" value="Unassembled WGS sequence"/>
</dbReference>
<dbReference type="RefSeq" id="WP_089359383.1">
    <property type="nucleotide sequence ID" value="NZ_FZOG01000002.1"/>
</dbReference>
<keyword evidence="5" id="KW-0460">Magnesium</keyword>